<dbReference type="Proteomes" id="UP000281915">
    <property type="component" value="Unassembled WGS sequence"/>
</dbReference>
<proteinExistence type="predicted"/>
<dbReference type="EMBL" id="RHHT01000015">
    <property type="protein sequence ID" value="RNB80956.1"/>
    <property type="molecule type" value="Genomic_DNA"/>
</dbReference>
<evidence type="ECO:0000313" key="1">
    <source>
        <dbReference type="EMBL" id="RNB80956.1"/>
    </source>
</evidence>
<dbReference type="AlphaFoldDB" id="A0A3M8CYP3"/>
<dbReference type="InterPro" id="IPR019618">
    <property type="entry name" value="Spore_germination_GerPA"/>
</dbReference>
<organism evidence="1 2">
    <name type="scientific">Brevibacillus panacihumi</name>
    <dbReference type="NCBI Taxonomy" id="497735"/>
    <lineage>
        <taxon>Bacteria</taxon>
        <taxon>Bacillati</taxon>
        <taxon>Bacillota</taxon>
        <taxon>Bacilli</taxon>
        <taxon>Bacillales</taxon>
        <taxon>Paenibacillaceae</taxon>
        <taxon>Brevibacillus</taxon>
    </lineage>
</organism>
<sequence length="83" mass="8951">MPAIVGVINVNSMSGVFNAGDVRNIMPISYVQTFTGGGSFNSGTNLYFHIPRSNIYVNDSGNAAIPVFVEEILEAAAKERDQR</sequence>
<gene>
    <name evidence="1" type="ORF">EDM58_09015</name>
</gene>
<protein>
    <submittedName>
        <fullName evidence="1">Spore germination protein</fullName>
    </submittedName>
</protein>
<reference evidence="1 2" key="1">
    <citation type="submission" date="2018-10" db="EMBL/GenBank/DDBJ databases">
        <title>Phylogenomics of Brevibacillus.</title>
        <authorList>
            <person name="Dunlap C."/>
        </authorList>
    </citation>
    <scope>NUCLEOTIDE SEQUENCE [LARGE SCALE GENOMIC DNA]</scope>
    <source>
        <strain evidence="1 2">JCM 15085</strain>
    </source>
</reference>
<dbReference type="Pfam" id="PF10676">
    <property type="entry name" value="gerPA"/>
    <property type="match status" value="1"/>
</dbReference>
<comment type="caution">
    <text evidence="1">The sequence shown here is derived from an EMBL/GenBank/DDBJ whole genome shotgun (WGS) entry which is preliminary data.</text>
</comment>
<dbReference type="RefSeq" id="WP_122913030.1">
    <property type="nucleotide sequence ID" value="NZ_RHHT01000015.1"/>
</dbReference>
<name>A0A3M8CYP3_9BACL</name>
<accession>A0A3M8CYP3</accession>
<evidence type="ECO:0000313" key="2">
    <source>
        <dbReference type="Proteomes" id="UP000281915"/>
    </source>
</evidence>